<evidence type="ECO:0000313" key="2">
    <source>
        <dbReference type="Proteomes" id="UP000092445"/>
    </source>
</evidence>
<protein>
    <submittedName>
        <fullName evidence="1">Uncharacterized protein</fullName>
    </submittedName>
</protein>
<proteinExistence type="predicted"/>
<dbReference type="Proteomes" id="UP000092445">
    <property type="component" value="Unassembled WGS sequence"/>
</dbReference>
<name>A0A1A9ZVX5_GLOPL</name>
<dbReference type="EnsemblMetazoa" id="GPAI026671-RA">
    <property type="protein sequence ID" value="GPAI026671-PA"/>
    <property type="gene ID" value="GPAI026671"/>
</dbReference>
<dbReference type="VEuPathDB" id="VectorBase:GPAI026671"/>
<keyword evidence="2" id="KW-1185">Reference proteome</keyword>
<dbReference type="AlphaFoldDB" id="A0A1A9ZVX5"/>
<reference evidence="2" key="1">
    <citation type="submission" date="2014-03" db="EMBL/GenBank/DDBJ databases">
        <authorList>
            <person name="Aksoy S."/>
            <person name="Warren W."/>
            <person name="Wilson R.K."/>
        </authorList>
    </citation>
    <scope>NUCLEOTIDE SEQUENCE [LARGE SCALE GENOMIC DNA]</scope>
    <source>
        <strain evidence="2">IAEA</strain>
    </source>
</reference>
<sequence length="139" mass="16670">MYHILKYNYPAEQGFLRNKISIPCFSYSKTPFSPRQLIETKPTYSTSSVVVATTHHWSFTDSLKFVPVYVFYAWILKVRWSRHKTLLMSFFWIVLDSLKALKYKKKMDKFISFNFYDQICLVSIHYNHCKRISKVTMID</sequence>
<organism evidence="1 2">
    <name type="scientific">Glossina pallidipes</name>
    <name type="common">Tsetse fly</name>
    <dbReference type="NCBI Taxonomy" id="7398"/>
    <lineage>
        <taxon>Eukaryota</taxon>
        <taxon>Metazoa</taxon>
        <taxon>Ecdysozoa</taxon>
        <taxon>Arthropoda</taxon>
        <taxon>Hexapoda</taxon>
        <taxon>Insecta</taxon>
        <taxon>Pterygota</taxon>
        <taxon>Neoptera</taxon>
        <taxon>Endopterygota</taxon>
        <taxon>Diptera</taxon>
        <taxon>Brachycera</taxon>
        <taxon>Muscomorpha</taxon>
        <taxon>Hippoboscoidea</taxon>
        <taxon>Glossinidae</taxon>
        <taxon>Glossina</taxon>
    </lineage>
</organism>
<evidence type="ECO:0000313" key="1">
    <source>
        <dbReference type="EnsemblMetazoa" id="GPAI026671-PA"/>
    </source>
</evidence>
<accession>A0A1A9ZVX5</accession>
<reference evidence="1" key="2">
    <citation type="submission" date="2020-05" db="UniProtKB">
        <authorList>
            <consortium name="EnsemblMetazoa"/>
        </authorList>
    </citation>
    <scope>IDENTIFICATION</scope>
    <source>
        <strain evidence="1">IAEA</strain>
    </source>
</reference>